<name>A0A0F9RCX4_9ZZZZ</name>
<comment type="caution">
    <text evidence="1">The sequence shown here is derived from an EMBL/GenBank/DDBJ whole genome shotgun (WGS) entry which is preliminary data.</text>
</comment>
<gene>
    <name evidence="1" type="ORF">LCGC14_0664280</name>
</gene>
<dbReference type="AlphaFoldDB" id="A0A0F9RCX4"/>
<sequence length="131" mass="15070">MRTKEKGLAYWKGRKITAQAACKQAQEHYQAMLRCVTHATRQVGKLEGQILLIVLLFVVGCRTGSYWDVGRPYRDVDRPCQDVWDIGTPYQNIVRPPWDVCTPYQNIGRSYWDPGRGRSYWDAGALPCQGY</sequence>
<organism evidence="1">
    <name type="scientific">marine sediment metagenome</name>
    <dbReference type="NCBI Taxonomy" id="412755"/>
    <lineage>
        <taxon>unclassified sequences</taxon>
        <taxon>metagenomes</taxon>
        <taxon>ecological metagenomes</taxon>
    </lineage>
</organism>
<evidence type="ECO:0000313" key="1">
    <source>
        <dbReference type="EMBL" id="KKN47322.1"/>
    </source>
</evidence>
<proteinExistence type="predicted"/>
<dbReference type="EMBL" id="LAZR01001283">
    <property type="protein sequence ID" value="KKN47322.1"/>
    <property type="molecule type" value="Genomic_DNA"/>
</dbReference>
<accession>A0A0F9RCX4</accession>
<reference evidence="1" key="1">
    <citation type="journal article" date="2015" name="Nature">
        <title>Complex archaea that bridge the gap between prokaryotes and eukaryotes.</title>
        <authorList>
            <person name="Spang A."/>
            <person name="Saw J.H."/>
            <person name="Jorgensen S.L."/>
            <person name="Zaremba-Niedzwiedzka K."/>
            <person name="Martijn J."/>
            <person name="Lind A.E."/>
            <person name="van Eijk R."/>
            <person name="Schleper C."/>
            <person name="Guy L."/>
            <person name="Ettema T.J."/>
        </authorList>
    </citation>
    <scope>NUCLEOTIDE SEQUENCE</scope>
</reference>
<protein>
    <submittedName>
        <fullName evidence="1">Uncharacterized protein</fullName>
    </submittedName>
</protein>